<organism evidence="2 3">
    <name type="scientific">Arctia plantaginis</name>
    <name type="common">Wood tiger moth</name>
    <name type="synonym">Phalaena plantaginis</name>
    <dbReference type="NCBI Taxonomy" id="874455"/>
    <lineage>
        <taxon>Eukaryota</taxon>
        <taxon>Metazoa</taxon>
        <taxon>Ecdysozoa</taxon>
        <taxon>Arthropoda</taxon>
        <taxon>Hexapoda</taxon>
        <taxon>Insecta</taxon>
        <taxon>Pterygota</taxon>
        <taxon>Neoptera</taxon>
        <taxon>Endopterygota</taxon>
        <taxon>Lepidoptera</taxon>
        <taxon>Glossata</taxon>
        <taxon>Ditrysia</taxon>
        <taxon>Noctuoidea</taxon>
        <taxon>Erebidae</taxon>
        <taxon>Arctiinae</taxon>
        <taxon>Arctia</taxon>
    </lineage>
</organism>
<keyword evidence="1" id="KW-0812">Transmembrane</keyword>
<evidence type="ECO:0000313" key="2">
    <source>
        <dbReference type="EMBL" id="CAB3226196.1"/>
    </source>
</evidence>
<keyword evidence="3" id="KW-1185">Reference proteome</keyword>
<accession>A0A8S0Z6V8</accession>
<keyword evidence="1" id="KW-0472">Membrane</keyword>
<evidence type="ECO:0000313" key="3">
    <source>
        <dbReference type="Proteomes" id="UP000494106"/>
    </source>
</evidence>
<proteinExistence type="predicted"/>
<name>A0A8S0Z6V8_ARCPL</name>
<protein>
    <submittedName>
        <fullName evidence="2">Uncharacterized protein</fullName>
    </submittedName>
</protein>
<sequence length="184" mass="20921">MVSCSASFTKMIRNKPVTVSQVSHDDETGETITYTINEETGEPLVEDTSPSINFAIRQVSIPPKEKYMNFPGGHISKTKKFQSLKANIIAGSNQVSHRMLLIPTLMVFPSLFCVVLMVLEVFLHVRCHKKNKLLKDPNLYYRSPFHVVTSTFCGVCRDCDTASRIGQLQDQRRNRYDYFRGIAI</sequence>
<feature type="transmembrane region" description="Helical" evidence="1">
    <location>
        <begin position="100"/>
        <end position="123"/>
    </location>
</feature>
<reference evidence="2 3" key="1">
    <citation type="submission" date="2020-04" db="EMBL/GenBank/DDBJ databases">
        <authorList>
            <person name="Wallbank WR R."/>
            <person name="Pardo Diaz C."/>
            <person name="Kozak K."/>
            <person name="Martin S."/>
            <person name="Jiggins C."/>
            <person name="Moest M."/>
            <person name="Warren A I."/>
            <person name="Byers J.R.P. K."/>
            <person name="Montejo-Kovacevich G."/>
            <person name="Yen C E."/>
        </authorList>
    </citation>
    <scope>NUCLEOTIDE SEQUENCE [LARGE SCALE GENOMIC DNA]</scope>
</reference>
<keyword evidence="1" id="KW-1133">Transmembrane helix</keyword>
<comment type="caution">
    <text evidence="2">The sequence shown here is derived from an EMBL/GenBank/DDBJ whole genome shotgun (WGS) entry which is preliminary data.</text>
</comment>
<dbReference type="EMBL" id="CADEBC010000208">
    <property type="protein sequence ID" value="CAB3226196.1"/>
    <property type="molecule type" value="Genomic_DNA"/>
</dbReference>
<dbReference type="OrthoDB" id="7042322at2759"/>
<gene>
    <name evidence="2" type="ORF">APLA_LOCUS2753</name>
</gene>
<dbReference type="AlphaFoldDB" id="A0A8S0Z6V8"/>
<dbReference type="Proteomes" id="UP000494106">
    <property type="component" value="Unassembled WGS sequence"/>
</dbReference>
<evidence type="ECO:0000256" key="1">
    <source>
        <dbReference type="SAM" id="Phobius"/>
    </source>
</evidence>